<dbReference type="NCBIfam" id="TIGR01255">
    <property type="entry name" value="pyr_form_ly_1"/>
    <property type="match status" value="1"/>
</dbReference>
<dbReference type="Pfam" id="PF02901">
    <property type="entry name" value="PFL-like"/>
    <property type="match status" value="1"/>
</dbReference>
<evidence type="ECO:0000256" key="10">
    <source>
        <dbReference type="ARBA" id="ARBA00023277"/>
    </source>
</evidence>
<keyword evidence="7 14" id="KW-0313">Glucose metabolism</keyword>
<dbReference type="Pfam" id="PF01228">
    <property type="entry name" value="Gly_radical"/>
    <property type="match status" value="1"/>
</dbReference>
<comment type="similarity">
    <text evidence="3 14">Belongs to the glycyl radical enzyme (GRE) family. PFL subfamily.</text>
</comment>
<keyword evidence="11 14" id="KW-0012">Acyltransferase</keyword>
<dbReference type="InterPro" id="IPR005949">
    <property type="entry name" value="Form_AcTrfase"/>
</dbReference>
<comment type="subcellular location">
    <subcellularLocation>
        <location evidence="1 14">Cytoplasm</location>
    </subcellularLocation>
</comment>
<dbReference type="InterPro" id="IPR001150">
    <property type="entry name" value="Gly_radical"/>
</dbReference>
<dbReference type="InterPro" id="IPR004184">
    <property type="entry name" value="PFL_dom"/>
</dbReference>
<dbReference type="RefSeq" id="WP_349216221.1">
    <property type="nucleotide sequence ID" value="NZ_JBBMFA010000094.1"/>
</dbReference>
<dbReference type="CDD" id="cd01678">
    <property type="entry name" value="PFL1"/>
    <property type="match status" value="1"/>
</dbReference>
<evidence type="ECO:0000256" key="2">
    <source>
        <dbReference type="ARBA" id="ARBA00004809"/>
    </source>
</evidence>
<name>A0ABV1GFR2_9FIRM</name>
<protein>
    <recommendedName>
        <fullName evidence="5 14">Formate acetyltransferase</fullName>
        <ecNumber evidence="4 14">2.3.1.54</ecNumber>
    </recommendedName>
    <alternativeName>
        <fullName evidence="12 14">Pyruvate formate-lyase</fullName>
    </alternativeName>
</protein>
<keyword evidence="8 14" id="KW-0808">Transferase</keyword>
<evidence type="ECO:0000259" key="15">
    <source>
        <dbReference type="PROSITE" id="PS51554"/>
    </source>
</evidence>
<dbReference type="Gene3D" id="3.20.70.20">
    <property type="match status" value="1"/>
</dbReference>
<dbReference type="PANTHER" id="PTHR30191:SF0">
    <property type="entry name" value="FORMATE ACETYLTRANSFERASE 1"/>
    <property type="match status" value="1"/>
</dbReference>
<comment type="catalytic activity">
    <reaction evidence="13 14">
        <text>formate + acetyl-CoA = pyruvate + CoA</text>
        <dbReference type="Rhea" id="RHEA:11844"/>
        <dbReference type="ChEBI" id="CHEBI:15361"/>
        <dbReference type="ChEBI" id="CHEBI:15740"/>
        <dbReference type="ChEBI" id="CHEBI:57287"/>
        <dbReference type="ChEBI" id="CHEBI:57288"/>
        <dbReference type="EC" id="2.3.1.54"/>
    </reaction>
</comment>
<evidence type="ECO:0000256" key="7">
    <source>
        <dbReference type="ARBA" id="ARBA00022526"/>
    </source>
</evidence>
<evidence type="ECO:0000313" key="17">
    <source>
        <dbReference type="Proteomes" id="UP001477672"/>
    </source>
</evidence>
<evidence type="ECO:0000256" key="4">
    <source>
        <dbReference type="ARBA" id="ARBA00013214"/>
    </source>
</evidence>
<evidence type="ECO:0000256" key="6">
    <source>
        <dbReference type="ARBA" id="ARBA00022490"/>
    </source>
</evidence>
<evidence type="ECO:0000256" key="5">
    <source>
        <dbReference type="ARBA" id="ARBA00013897"/>
    </source>
</evidence>
<feature type="domain" description="PFL" evidence="15">
    <location>
        <begin position="1"/>
        <end position="612"/>
    </location>
</feature>
<comment type="caution">
    <text evidence="16">The sequence shown here is derived from an EMBL/GenBank/DDBJ whole genome shotgun (WGS) entry which is preliminary data.</text>
</comment>
<dbReference type="Proteomes" id="UP001477672">
    <property type="component" value="Unassembled WGS sequence"/>
</dbReference>
<dbReference type="SUPFAM" id="SSF51998">
    <property type="entry name" value="PFL-like glycyl radical enzymes"/>
    <property type="match status" value="1"/>
</dbReference>
<evidence type="ECO:0000256" key="13">
    <source>
        <dbReference type="ARBA" id="ARBA00049029"/>
    </source>
</evidence>
<organism evidence="16 17">
    <name type="scientific">Ruthenibacterium intestinale</name>
    <dbReference type="NCBI Taxonomy" id="3133163"/>
    <lineage>
        <taxon>Bacteria</taxon>
        <taxon>Bacillati</taxon>
        <taxon>Bacillota</taxon>
        <taxon>Clostridia</taxon>
        <taxon>Eubacteriales</taxon>
        <taxon>Oscillospiraceae</taxon>
        <taxon>Ruthenibacterium</taxon>
    </lineage>
</organism>
<evidence type="ECO:0000256" key="8">
    <source>
        <dbReference type="ARBA" id="ARBA00022679"/>
    </source>
</evidence>
<keyword evidence="10 14" id="KW-0119">Carbohydrate metabolism</keyword>
<evidence type="ECO:0000313" key="16">
    <source>
        <dbReference type="EMBL" id="MEQ2520677.1"/>
    </source>
</evidence>
<evidence type="ECO:0000256" key="9">
    <source>
        <dbReference type="ARBA" id="ARBA00022818"/>
    </source>
</evidence>
<dbReference type="PANTHER" id="PTHR30191">
    <property type="entry name" value="FORMATE ACETYLTRANSFERASE"/>
    <property type="match status" value="1"/>
</dbReference>
<keyword evidence="9 14" id="KW-0556">Organic radical</keyword>
<dbReference type="EC" id="2.3.1.54" evidence="4 14"/>
<keyword evidence="6 14" id="KW-0963">Cytoplasm</keyword>
<sequence>MRQEWNSFTSGIWQKEINVRDFIQKNYTPYEGDESFLAGPTEDTLALWDQVMELSRQEREKGGVLDMDTRIISTITSHGPGYLNKDKEKIVGFQTDKPFKRALQPYGGIRMAVKACEQNGYQVDPQIVEFFTKHRKTHNDGVFDAYTPEMRACRSSHIITGLPDAYGRGRIIGDYRRVALYGVDRLIVDKQHQKDTTRTIMYSDVTREREELSEQIKALKELKELGKIYGFDISRPAANVQEAIQWLYFGYLAAIKEQNGAAMSLGRTSTFLDIYAQRDLANGTFTEEQIQEFVDHFIMKLRLVKFARTPEYNALFSGDPTWVTESIGGMGIDGRSMVTKMSYRYLHTLQNLGTAPEPNLTVLWSTRLPVNFKRFCAKTSIESSSIQYENDDLMRVTHGDDYAIACCVSSMRVGKEMQFFGARANLAKCLLYAINGGVDEVSKKQVGPKYRPITSEYLDYEEVMERFRDMMKWLASVYVNTLNIIHYMHDKYCYERLQMALHDKEVTRWFATGIAGLSVVADSLSAIKYAKVRAVRDENGVVVDYAVEGDFPKYGNDDDRVDDIAYDVVHQFMSYVKGNHTYRGGIPTTSILTITSNVVYGKNTGSTPDGRKAGEPFAPGANPMHRRDTHGAVASLSSVSKLPFKDAQDGISNTFSIIPGALGKDDAVLFDDITFELQPDCACCEPNLTVDEEQ</sequence>
<comment type="subunit">
    <text evidence="14">Homodimer.</text>
</comment>
<proteinExistence type="inferred from homology"/>
<evidence type="ECO:0000256" key="11">
    <source>
        <dbReference type="ARBA" id="ARBA00023315"/>
    </source>
</evidence>
<dbReference type="PIRSF" id="PIRSF000379">
    <property type="entry name" value="For_Ac_trans_1"/>
    <property type="match status" value="1"/>
</dbReference>
<dbReference type="PROSITE" id="PS51554">
    <property type="entry name" value="PFL"/>
    <property type="match status" value="1"/>
</dbReference>
<dbReference type="InterPro" id="IPR050244">
    <property type="entry name" value="Auton_GlycylRad_Cofactor"/>
</dbReference>
<evidence type="ECO:0000256" key="3">
    <source>
        <dbReference type="ARBA" id="ARBA00008375"/>
    </source>
</evidence>
<reference evidence="16 17" key="1">
    <citation type="submission" date="2024-03" db="EMBL/GenBank/DDBJ databases">
        <title>Human intestinal bacterial collection.</title>
        <authorList>
            <person name="Pauvert C."/>
            <person name="Hitch T.C.A."/>
            <person name="Clavel T."/>
        </authorList>
    </citation>
    <scope>NUCLEOTIDE SEQUENCE [LARGE SCALE GENOMIC DNA]</scope>
    <source>
        <strain evidence="16 17">CLA-JM-H11</strain>
    </source>
</reference>
<dbReference type="EMBL" id="JBBMFA010000094">
    <property type="protein sequence ID" value="MEQ2520677.1"/>
    <property type="molecule type" value="Genomic_DNA"/>
</dbReference>
<evidence type="ECO:0000256" key="12">
    <source>
        <dbReference type="ARBA" id="ARBA00031063"/>
    </source>
</evidence>
<keyword evidence="17" id="KW-1185">Reference proteome</keyword>
<comment type="pathway">
    <text evidence="2 14">Fermentation; pyruvate fermentation; formate from pyruvate: step 1/1.</text>
</comment>
<evidence type="ECO:0000256" key="1">
    <source>
        <dbReference type="ARBA" id="ARBA00004496"/>
    </source>
</evidence>
<dbReference type="GO" id="GO:0008861">
    <property type="term" value="F:formate C-acetyltransferase activity"/>
    <property type="evidence" value="ECO:0007669"/>
    <property type="project" value="UniProtKB-EC"/>
</dbReference>
<evidence type="ECO:0000256" key="14">
    <source>
        <dbReference type="RuleBase" id="RU368075"/>
    </source>
</evidence>
<accession>A0ABV1GFR2</accession>
<gene>
    <name evidence="16" type="primary">pflB</name>
    <name evidence="16" type="ORF">WMO24_09580</name>
</gene>